<dbReference type="PANTHER" id="PTHR47019">
    <property type="entry name" value="LIPID II FLIPPASE MURJ"/>
    <property type="match status" value="1"/>
</dbReference>
<dbReference type="InterPro" id="IPR004268">
    <property type="entry name" value="MurJ"/>
</dbReference>
<keyword evidence="2" id="KW-1003">Cell membrane</keyword>
<dbReference type="GO" id="GO:0008360">
    <property type="term" value="P:regulation of cell shape"/>
    <property type="evidence" value="ECO:0007669"/>
    <property type="project" value="UniProtKB-KW"/>
</dbReference>
<dbReference type="PANTHER" id="PTHR47019:SF1">
    <property type="entry name" value="LIPID II FLIPPASE MURJ"/>
    <property type="match status" value="1"/>
</dbReference>
<sequence>MKLIRFALGFAFGTLLSRVLGFLRDAGIAYYFGATSVSDAFFIAFRIPNSFRRLLGEGGFNAAFVPLYTRSLEEGREREFLGKVFSLYLIANGVLTFTGILLSDLIV</sequence>
<reference evidence="11" key="1">
    <citation type="journal article" date="2020" name="mSystems">
        <title>Genome- and Community-Level Interaction Insights into Carbon Utilization and Element Cycling Functions of Hydrothermarchaeota in Hydrothermal Sediment.</title>
        <authorList>
            <person name="Zhou Z."/>
            <person name="Liu Y."/>
            <person name="Xu W."/>
            <person name="Pan J."/>
            <person name="Luo Z.H."/>
            <person name="Li M."/>
        </authorList>
    </citation>
    <scope>NUCLEOTIDE SEQUENCE [LARGE SCALE GENOMIC DNA]</scope>
    <source>
        <strain evidence="11">HyVt-501</strain>
    </source>
</reference>
<comment type="caution">
    <text evidence="11">The sequence shown here is derived from an EMBL/GenBank/DDBJ whole genome shotgun (WGS) entry which is preliminary data.</text>
</comment>
<feature type="transmembrane region" description="Helical" evidence="10">
    <location>
        <begin position="31"/>
        <end position="47"/>
    </location>
</feature>
<keyword evidence="7 10" id="KW-0472">Membrane</keyword>
<gene>
    <name evidence="11" type="ORF">ENJ61_02540</name>
</gene>
<feature type="non-terminal residue" evidence="11">
    <location>
        <position position="107"/>
    </location>
</feature>
<evidence type="ECO:0000256" key="2">
    <source>
        <dbReference type="ARBA" id="ARBA00022475"/>
    </source>
</evidence>
<dbReference type="Proteomes" id="UP000885792">
    <property type="component" value="Unassembled WGS sequence"/>
</dbReference>
<evidence type="ECO:0000256" key="4">
    <source>
        <dbReference type="ARBA" id="ARBA00022960"/>
    </source>
</evidence>
<evidence type="ECO:0000256" key="1">
    <source>
        <dbReference type="ARBA" id="ARBA00004651"/>
    </source>
</evidence>
<evidence type="ECO:0000256" key="6">
    <source>
        <dbReference type="ARBA" id="ARBA00022989"/>
    </source>
</evidence>
<dbReference type="PRINTS" id="PR01806">
    <property type="entry name" value="VIRFACTRMVIN"/>
</dbReference>
<evidence type="ECO:0000256" key="8">
    <source>
        <dbReference type="ARBA" id="ARBA00060041"/>
    </source>
</evidence>
<dbReference type="GO" id="GO:0015648">
    <property type="term" value="F:lipid-linked peptidoglycan transporter activity"/>
    <property type="evidence" value="ECO:0007669"/>
    <property type="project" value="TreeGrafter"/>
</dbReference>
<evidence type="ECO:0000256" key="3">
    <source>
        <dbReference type="ARBA" id="ARBA00022692"/>
    </source>
</evidence>
<feature type="transmembrane region" description="Helical" evidence="10">
    <location>
        <begin position="80"/>
        <end position="102"/>
    </location>
</feature>
<comment type="function">
    <text evidence="8">Involved in peptidoglycan biosynthesis. Transports lipid-linked peptidoglycan precursors from the inner to the outer leaflet of the cytoplasmic membrane.</text>
</comment>
<evidence type="ECO:0000256" key="7">
    <source>
        <dbReference type="ARBA" id="ARBA00023136"/>
    </source>
</evidence>
<evidence type="ECO:0000256" key="5">
    <source>
        <dbReference type="ARBA" id="ARBA00022984"/>
    </source>
</evidence>
<keyword evidence="4" id="KW-0133">Cell shape</keyword>
<dbReference type="GO" id="GO:0034204">
    <property type="term" value="P:lipid translocation"/>
    <property type="evidence" value="ECO:0007669"/>
    <property type="project" value="TreeGrafter"/>
</dbReference>
<evidence type="ECO:0000313" key="11">
    <source>
        <dbReference type="EMBL" id="HHJ63762.1"/>
    </source>
</evidence>
<keyword evidence="5" id="KW-0573">Peptidoglycan synthesis</keyword>
<evidence type="ECO:0000256" key="9">
    <source>
        <dbReference type="ARBA" id="ARBA00061532"/>
    </source>
</evidence>
<keyword evidence="3 10" id="KW-0812">Transmembrane</keyword>
<accession>A0A7C5QHP4</accession>
<comment type="subcellular location">
    <subcellularLocation>
        <location evidence="1">Cell membrane</location>
        <topology evidence="1">Multi-pass membrane protein</topology>
    </subcellularLocation>
</comment>
<comment type="similarity">
    <text evidence="9">Belongs to the MurJ/MviN family.</text>
</comment>
<dbReference type="GO" id="GO:0005886">
    <property type="term" value="C:plasma membrane"/>
    <property type="evidence" value="ECO:0007669"/>
    <property type="project" value="UniProtKB-SubCell"/>
</dbReference>
<keyword evidence="6 10" id="KW-1133">Transmembrane helix</keyword>
<dbReference type="Pfam" id="PF03023">
    <property type="entry name" value="MurJ"/>
    <property type="match status" value="1"/>
</dbReference>
<protein>
    <submittedName>
        <fullName evidence="11">Murein biosynthesis integral membrane protein MurJ</fullName>
    </submittedName>
</protein>
<dbReference type="GO" id="GO:0009252">
    <property type="term" value="P:peptidoglycan biosynthetic process"/>
    <property type="evidence" value="ECO:0007669"/>
    <property type="project" value="UniProtKB-KW"/>
</dbReference>
<dbReference type="InterPro" id="IPR051050">
    <property type="entry name" value="Lipid_II_flippase_MurJ/MviN"/>
</dbReference>
<evidence type="ECO:0000256" key="10">
    <source>
        <dbReference type="SAM" id="Phobius"/>
    </source>
</evidence>
<name>A0A7C5QHP4_AQUAO</name>
<dbReference type="EMBL" id="DRNB01000095">
    <property type="protein sequence ID" value="HHJ63762.1"/>
    <property type="molecule type" value="Genomic_DNA"/>
</dbReference>
<dbReference type="AlphaFoldDB" id="A0A7C5QHP4"/>
<proteinExistence type="inferred from homology"/>
<organism evidence="11">
    <name type="scientific">Aquifex aeolicus</name>
    <dbReference type="NCBI Taxonomy" id="63363"/>
    <lineage>
        <taxon>Bacteria</taxon>
        <taxon>Pseudomonadati</taxon>
        <taxon>Aquificota</taxon>
        <taxon>Aquificia</taxon>
        <taxon>Aquificales</taxon>
        <taxon>Aquificaceae</taxon>
        <taxon>Aquifex</taxon>
    </lineage>
</organism>